<evidence type="ECO:0000256" key="1">
    <source>
        <dbReference type="ARBA" id="ARBA00004651"/>
    </source>
</evidence>
<feature type="transmembrane region" description="Helical" evidence="12">
    <location>
        <begin position="12"/>
        <end position="36"/>
    </location>
</feature>
<feature type="transmembrane region" description="Helical" evidence="12">
    <location>
        <begin position="165"/>
        <end position="187"/>
    </location>
</feature>
<dbReference type="PANTHER" id="PTHR10791:SF22">
    <property type="entry name" value="BIDIRECTIONAL SUGAR TRANSPORTER SWEET11"/>
    <property type="match status" value="1"/>
</dbReference>
<evidence type="ECO:0000256" key="11">
    <source>
        <dbReference type="ARBA" id="ARBA00038715"/>
    </source>
</evidence>
<dbReference type="PANTHER" id="PTHR10791">
    <property type="entry name" value="RAG1-ACTIVATING PROTEIN 1"/>
    <property type="match status" value="1"/>
</dbReference>
<feature type="transmembrane region" description="Helical" evidence="12">
    <location>
        <begin position="48"/>
        <end position="66"/>
    </location>
</feature>
<keyword evidence="8 12" id="KW-1133">Transmembrane helix</keyword>
<feature type="transmembrane region" description="Helical" evidence="12">
    <location>
        <begin position="193"/>
        <end position="214"/>
    </location>
</feature>
<dbReference type="FunFam" id="1.20.1280.290:FF:000003">
    <property type="entry name" value="Bidirectional sugar transporter SWEET"/>
    <property type="match status" value="1"/>
</dbReference>
<keyword evidence="5 12" id="KW-0762">Sugar transport</keyword>
<comment type="function">
    <text evidence="10">Mediates both low-affinity uptake and efflux of sugar across the plasma membrane.</text>
</comment>
<sequence length="302" mass="33139">MAGLSLQHPWAFAFGLLGNVISFMTFLAPIPTFYRIYKSKSTEGFQSVPYVVALFSAMLWIFYALIKSNETFLITINAAGCVIETIYIVMYFVYAPKKAKMFTAKIMLLLNVGVFGIILLLTLLLFKGDKRVVMLGWICVGFSVSVFVAPLSIMRRVIQTKSVEYMPFSLSLSLTLSAVVWFLYGLLIKDKYVALPNVLGFTFGVVQMVLYVLYMNKTPVAVAEGKDAGGKLPSAADEHVLVNIAKLSPALPERSSGLHRATQMAAVPTRSCAAEAAAPAMLDNRDVVDVFVNRPSPAVHLV</sequence>
<accession>A0A3G5AXT7</accession>
<dbReference type="EMBL" id="MH348198">
    <property type="protein sequence ID" value="AYV91995.1"/>
    <property type="molecule type" value="Genomic_DNA"/>
</dbReference>
<evidence type="ECO:0000256" key="10">
    <source>
        <dbReference type="ARBA" id="ARBA00037238"/>
    </source>
</evidence>
<evidence type="ECO:0000256" key="9">
    <source>
        <dbReference type="ARBA" id="ARBA00023136"/>
    </source>
</evidence>
<protein>
    <recommendedName>
        <fullName evidence="12">Bidirectional sugar transporter SWEET</fullName>
    </recommendedName>
</protein>
<dbReference type="Gene3D" id="1.20.1280.290">
    <property type="match status" value="2"/>
</dbReference>
<keyword evidence="9 12" id="KW-0472">Membrane</keyword>
<comment type="similarity">
    <text evidence="2 12">Belongs to the SWEET sugar transporter family.</text>
</comment>
<dbReference type="AlphaFoldDB" id="A0A3G5AXT7"/>
<comment type="subcellular location">
    <subcellularLocation>
        <location evidence="1 12">Cell membrane</location>
        <topology evidence="1 12">Multi-pass membrane protein</topology>
    </subcellularLocation>
</comment>
<comment type="function">
    <text evidence="12">Mediates both low-affinity uptake and efflux of sugar across the membrane.</text>
</comment>
<evidence type="ECO:0000256" key="5">
    <source>
        <dbReference type="ARBA" id="ARBA00022597"/>
    </source>
</evidence>
<feature type="transmembrane region" description="Helical" evidence="12">
    <location>
        <begin position="106"/>
        <end position="126"/>
    </location>
</feature>
<evidence type="ECO:0000256" key="12">
    <source>
        <dbReference type="RuleBase" id="RU910715"/>
    </source>
</evidence>
<dbReference type="InterPro" id="IPR004316">
    <property type="entry name" value="SWEET_rpt"/>
</dbReference>
<reference evidence="13" key="1">
    <citation type="submission" date="2018-05" db="EMBL/GenBank/DDBJ databases">
        <title>A New Insight into the Evolution and Functional Divergence of the SWEET family in Saccharum Based on Comparative Genomics.</title>
        <authorList>
            <person name="Hu W."/>
            <person name="Hua X."/>
            <person name="Zhang Q."/>
            <person name="Wang J."/>
            <person name="Shen Q."/>
            <person name="Zhang X."/>
            <person name="Wang K."/>
            <person name="Yu Q."/>
            <person name="Ming R."/>
            <person name="Zhang J."/>
        </authorList>
    </citation>
    <scope>NUCLEOTIDE SEQUENCE</scope>
</reference>
<comment type="subunit">
    <text evidence="11">Forms homooligomers and/or heterooligomers.</text>
</comment>
<keyword evidence="7" id="KW-0677">Repeat</keyword>
<evidence type="ECO:0000256" key="8">
    <source>
        <dbReference type="ARBA" id="ARBA00022989"/>
    </source>
</evidence>
<keyword evidence="3 12" id="KW-0813">Transport</keyword>
<evidence type="ECO:0000256" key="6">
    <source>
        <dbReference type="ARBA" id="ARBA00022692"/>
    </source>
</evidence>
<feature type="transmembrane region" description="Helical" evidence="12">
    <location>
        <begin position="132"/>
        <end position="153"/>
    </location>
</feature>
<evidence type="ECO:0000256" key="2">
    <source>
        <dbReference type="ARBA" id="ARBA00007809"/>
    </source>
</evidence>
<dbReference type="InterPro" id="IPR047664">
    <property type="entry name" value="SWEET"/>
</dbReference>
<feature type="transmembrane region" description="Helical" evidence="12">
    <location>
        <begin position="72"/>
        <end position="94"/>
    </location>
</feature>
<name>A0A3G5AXT7_SACSP</name>
<dbReference type="GO" id="GO:0005886">
    <property type="term" value="C:plasma membrane"/>
    <property type="evidence" value="ECO:0007669"/>
    <property type="project" value="UniProtKB-SubCell"/>
</dbReference>
<proteinExistence type="inferred from homology"/>
<evidence type="ECO:0000256" key="3">
    <source>
        <dbReference type="ARBA" id="ARBA00022448"/>
    </source>
</evidence>
<keyword evidence="4" id="KW-1003">Cell membrane</keyword>
<evidence type="ECO:0000256" key="7">
    <source>
        <dbReference type="ARBA" id="ARBA00022737"/>
    </source>
</evidence>
<dbReference type="Pfam" id="PF03083">
    <property type="entry name" value="MtN3_slv"/>
    <property type="match status" value="2"/>
</dbReference>
<dbReference type="FunFam" id="1.20.1280.290:FF:000001">
    <property type="entry name" value="Bidirectional sugar transporter SWEET"/>
    <property type="match status" value="1"/>
</dbReference>
<dbReference type="GO" id="GO:0051119">
    <property type="term" value="F:sugar transmembrane transporter activity"/>
    <property type="evidence" value="ECO:0007669"/>
    <property type="project" value="InterPro"/>
</dbReference>
<evidence type="ECO:0000313" key="13">
    <source>
        <dbReference type="EMBL" id="AYV91995.1"/>
    </source>
</evidence>
<keyword evidence="6 12" id="KW-0812">Transmembrane</keyword>
<organism evidence="13">
    <name type="scientific">Saccharum spontaneum</name>
    <name type="common">Wild sugarcane</name>
    <dbReference type="NCBI Taxonomy" id="62335"/>
    <lineage>
        <taxon>Eukaryota</taxon>
        <taxon>Viridiplantae</taxon>
        <taxon>Streptophyta</taxon>
        <taxon>Embryophyta</taxon>
        <taxon>Tracheophyta</taxon>
        <taxon>Spermatophyta</taxon>
        <taxon>Magnoliopsida</taxon>
        <taxon>Liliopsida</taxon>
        <taxon>Poales</taxon>
        <taxon>Poaceae</taxon>
        <taxon>PACMAD clade</taxon>
        <taxon>Panicoideae</taxon>
        <taxon>Andropogonodae</taxon>
        <taxon>Andropogoneae</taxon>
        <taxon>Saccharinae</taxon>
        <taxon>Saccharum</taxon>
        <taxon>Saccharum officinarum species complex</taxon>
    </lineage>
</organism>
<evidence type="ECO:0000256" key="4">
    <source>
        <dbReference type="ARBA" id="ARBA00022475"/>
    </source>
</evidence>